<dbReference type="InterPro" id="IPR017853">
    <property type="entry name" value="GH"/>
</dbReference>
<keyword evidence="2" id="KW-1185">Reference proteome</keyword>
<organism evidence="1 2">
    <name type="scientific">Algoriphagus locisalis</name>
    <dbReference type="NCBI Taxonomy" id="305507"/>
    <lineage>
        <taxon>Bacteria</taxon>
        <taxon>Pseudomonadati</taxon>
        <taxon>Bacteroidota</taxon>
        <taxon>Cytophagia</taxon>
        <taxon>Cytophagales</taxon>
        <taxon>Cyclobacteriaceae</taxon>
        <taxon>Algoriphagus</taxon>
    </lineage>
</organism>
<reference evidence="2" key="1">
    <citation type="submission" date="2016-10" db="EMBL/GenBank/DDBJ databases">
        <authorList>
            <person name="Varghese N."/>
            <person name="Submissions S."/>
        </authorList>
    </citation>
    <scope>NUCLEOTIDE SEQUENCE [LARGE SCALE GENOMIC DNA]</scope>
    <source>
        <strain evidence="2">DSM 23445</strain>
    </source>
</reference>
<dbReference type="Gene3D" id="3.20.20.80">
    <property type="entry name" value="Glycosidases"/>
    <property type="match status" value="1"/>
</dbReference>
<evidence type="ECO:0000313" key="1">
    <source>
        <dbReference type="EMBL" id="SFU20024.1"/>
    </source>
</evidence>
<dbReference type="Proteomes" id="UP000199673">
    <property type="component" value="Unassembled WGS sequence"/>
</dbReference>
<name>A0A1I7E7V7_9BACT</name>
<dbReference type="STRING" id="305507.SAMN04489724_0217"/>
<evidence type="ECO:0000313" key="2">
    <source>
        <dbReference type="Proteomes" id="UP000199673"/>
    </source>
</evidence>
<protein>
    <recommendedName>
        <fullName evidence="3">Beta-galactosidase</fullName>
    </recommendedName>
</protein>
<dbReference type="AlphaFoldDB" id="A0A1I7E7V7"/>
<dbReference type="EMBL" id="FPBF01000012">
    <property type="protein sequence ID" value="SFU20024.1"/>
    <property type="molecule type" value="Genomic_DNA"/>
</dbReference>
<gene>
    <name evidence="1" type="ORF">SAMN04489724_0217</name>
</gene>
<dbReference type="SUPFAM" id="SSF51445">
    <property type="entry name" value="(Trans)glycosidases"/>
    <property type="match status" value="1"/>
</dbReference>
<proteinExistence type="predicted"/>
<evidence type="ECO:0008006" key="3">
    <source>
        <dbReference type="Google" id="ProtNLM"/>
    </source>
</evidence>
<accession>A0A1I7E7V7</accession>
<sequence>METAFFLNVMLTHNLRIPVSIYKDMTQSKMKNRIYIKTLCLFLSTFMVVEEATYSQEVETNWYPLVNSVDEHHIPSVVGMKDWLDKPAGKHGFLKMRGSDFEFEDGTPVKFWGVNISSERIFSDAEIADQYVSYLTKYGVNAVRFHKFTWYASKGDSSTVIRQDLYGKMDYFLAALKENGIYYGWSHIYGHKLGPADKNRVLAYEEIVNTKFPWSHLNGTSASLVNFAPDLQALNIELTVNMLNHVNPNTGLRYAEDPALTFIELQNEDNIYWGAMEETLNQTPSYRKLLCRQFSDWLLIKYKSTEQLKESWGVENLPSHESLEEGTVYPVPNHSKFDAIYFEAENSGKELPQHYLDKAEFLYTKQMDFYNRFVEAIRNTGYKGTIVGSCWQAGSGLTHFYNLYADYKTGFIDRHNYFGGGVGGHRMQVGEYKSESMMTKPGSGLLSTGFQQVLDRPFAFSEWMSLIPNEFTIEASPLIAVYGMGLQGWDASYSFGSDHPYFTPTIHSPGGGVYNTDVPSQIGLYPALARMIYRGDIKESPVIHTRNVSLMQLASGDLGFSEQVIQEHDVKSFKSDLPLESLAYGRVVVDFTEKPETTIPFDTEKIEGKEIVSATGELTWHTSEKGFFKVNTSATVGLVGFLEKDVTYEYDILDIETDTPYAVIFLTSLDRKLGIEESKSILITTLARSRNTGMKYGTEKSELIEVGTSPILLEPVELTLNFKSARNATIHILDHTGIRTGETLEMNHGYAKLSGMVHQTFYYELVWEHEN</sequence>